<organism evidence="2 3">
    <name type="scientific">Chryseobacterium lactis</name>
    <dbReference type="NCBI Taxonomy" id="1241981"/>
    <lineage>
        <taxon>Bacteria</taxon>
        <taxon>Pseudomonadati</taxon>
        <taxon>Bacteroidota</taxon>
        <taxon>Flavobacteriia</taxon>
        <taxon>Flavobacteriales</taxon>
        <taxon>Weeksellaceae</taxon>
        <taxon>Chryseobacterium group</taxon>
        <taxon>Chryseobacterium</taxon>
    </lineage>
</organism>
<reference evidence="2 3" key="1">
    <citation type="submission" date="2018-01" db="EMBL/GenBank/DDBJ databases">
        <title>Draft genome sequences of Chryseobacterium lactis NCTC11390, Chryseobacterium oncorhynchi 701B-08, and Chryseobacterium viscerum 687B-08.</title>
        <authorList>
            <person name="Jeong J.-J."/>
            <person name="Lee Y.J."/>
            <person name="Park B."/>
            <person name="Choi I.-G."/>
            <person name="Kim K.D."/>
        </authorList>
    </citation>
    <scope>NUCLEOTIDE SEQUENCE [LARGE SCALE GENOMIC DNA]</scope>
    <source>
        <strain evidence="2 3">NCTC11390</strain>
    </source>
</reference>
<dbReference type="AlphaFoldDB" id="A0A3G6RFB1"/>
<name>A0A3G6RFB1_CHRLC</name>
<sequence>MSDLLNAVEYKFSFHKKSSYKGKSLFDIESSGTFTLEKVDADTAESNFTFTNLSYESSNTNDPLLFSPVEWKYSRDLGIAAIINKKNFKPKWNRFRDKHRNPSNRALLMVIEKLYFNSPLGMEHDTFSNGVYLPFFIDSNGTYNEGENYRGLQYLSMPLDIPLDTVFVCKKADEREILLEGWVTLNEQFLDNLLLDRGFRSKAKDYHVSRDFSIDSKIIVVKDTVADVVKQINFRLNIKGEQDLFEEITYDVHTDFDSYEGNVHKILEGKKYTLEEWEEFERDRKRPGRNFSLLDGD</sequence>
<proteinExistence type="predicted"/>
<reference evidence="1 4" key="2">
    <citation type="submission" date="2018-11" db="EMBL/GenBank/DDBJ databases">
        <title>Proposal to divide the Flavobacteriaceae and reorganize its genera based on Amino Acid Identity values calculated from whole genome sequences.</title>
        <authorList>
            <person name="Nicholson A.C."/>
            <person name="Gulvik C.A."/>
            <person name="Whitney A.M."/>
            <person name="Humrighouse B.W."/>
            <person name="Bell M."/>
            <person name="Holmes B."/>
            <person name="Steigerwalt A.G."/>
            <person name="Villarma A."/>
            <person name="Sheth M."/>
            <person name="Batra D."/>
            <person name="Pryor J."/>
            <person name="Bernardet J.-F."/>
            <person name="Hugo C."/>
            <person name="Kampfer P."/>
            <person name="Newman J."/>
            <person name="McQuiston J.R."/>
        </authorList>
    </citation>
    <scope>NUCLEOTIDE SEQUENCE [LARGE SCALE GENOMIC DNA]</scope>
    <source>
        <strain evidence="1 4">KC_1864</strain>
    </source>
</reference>
<evidence type="ECO:0000313" key="3">
    <source>
        <dbReference type="Proteomes" id="UP000236262"/>
    </source>
</evidence>
<dbReference type="RefSeq" id="WP_103290809.1">
    <property type="nucleotide sequence ID" value="NZ_CP033924.1"/>
</dbReference>
<dbReference type="Proteomes" id="UP000279972">
    <property type="component" value="Chromosome"/>
</dbReference>
<protein>
    <submittedName>
        <fullName evidence="2">Uncharacterized protein</fullName>
    </submittedName>
</protein>
<evidence type="ECO:0000313" key="4">
    <source>
        <dbReference type="Proteomes" id="UP000279972"/>
    </source>
</evidence>
<keyword evidence="4" id="KW-1185">Reference proteome</keyword>
<dbReference type="EMBL" id="PPEH01000003">
    <property type="protein sequence ID" value="PNW13868.1"/>
    <property type="molecule type" value="Genomic_DNA"/>
</dbReference>
<dbReference type="EMBL" id="CP033924">
    <property type="protein sequence ID" value="AZA82456.1"/>
    <property type="molecule type" value="Genomic_DNA"/>
</dbReference>
<evidence type="ECO:0000313" key="2">
    <source>
        <dbReference type="EMBL" id="PNW13868.1"/>
    </source>
</evidence>
<evidence type="ECO:0000313" key="1">
    <source>
        <dbReference type="EMBL" id="AZA82456.1"/>
    </source>
</evidence>
<dbReference type="Proteomes" id="UP000236262">
    <property type="component" value="Unassembled WGS sequence"/>
</dbReference>
<dbReference type="OrthoDB" id="1240811at2"/>
<gene>
    <name evidence="2" type="ORF">C1637_08335</name>
    <name evidence="1" type="ORF">EG342_11360</name>
</gene>
<accession>A0A3G6RFB1</accession>
<dbReference type="KEGG" id="clac:EG342_11360"/>